<name>A0A4P9K3Q4_9GAMM</name>
<dbReference type="Pfam" id="PF00403">
    <property type="entry name" value="HMA"/>
    <property type="match status" value="1"/>
</dbReference>
<dbReference type="CDD" id="cd00371">
    <property type="entry name" value="HMA"/>
    <property type="match status" value="1"/>
</dbReference>
<evidence type="ECO:0000313" key="3">
    <source>
        <dbReference type="Proteomes" id="UP000304864"/>
    </source>
</evidence>
<feature type="domain" description="HMA" evidence="1">
    <location>
        <begin position="3"/>
        <end position="72"/>
    </location>
</feature>
<dbReference type="InterPro" id="IPR006121">
    <property type="entry name" value="HMA_dom"/>
</dbReference>
<protein>
    <submittedName>
        <fullName evidence="2">Heavy-metal-associated domain-containing protein</fullName>
    </submittedName>
</protein>
<dbReference type="OrthoDB" id="9814359at2"/>
<organism evidence="2 3">
    <name type="scientific">Thiomicrorhabdus sediminis</name>
    <dbReference type="NCBI Taxonomy" id="2580412"/>
    <lineage>
        <taxon>Bacteria</taxon>
        <taxon>Pseudomonadati</taxon>
        <taxon>Pseudomonadota</taxon>
        <taxon>Gammaproteobacteria</taxon>
        <taxon>Thiotrichales</taxon>
        <taxon>Piscirickettsiaceae</taxon>
        <taxon>Thiomicrorhabdus</taxon>
    </lineage>
</organism>
<evidence type="ECO:0000259" key="1">
    <source>
        <dbReference type="PROSITE" id="PS50846"/>
    </source>
</evidence>
<dbReference type="InterPro" id="IPR036163">
    <property type="entry name" value="HMA_dom_sf"/>
</dbReference>
<dbReference type="GO" id="GO:0046872">
    <property type="term" value="F:metal ion binding"/>
    <property type="evidence" value="ECO:0007669"/>
    <property type="project" value="InterPro"/>
</dbReference>
<sequence length="102" mass="10488">MCEVTSLQVENIKCGGCAGNIKQSLSKLDGIESVAVDIEAGQVSCEFSADADQVAVLAQVKDKLLAMGYPEQGSVEGLASVGAKAKSYVSCAIGKMASDDKQ</sequence>
<proteinExistence type="predicted"/>
<dbReference type="Gene3D" id="3.30.70.100">
    <property type="match status" value="1"/>
</dbReference>
<gene>
    <name evidence="2" type="ORF">FE785_02005</name>
</gene>
<evidence type="ECO:0000313" key="2">
    <source>
        <dbReference type="EMBL" id="QCU89495.1"/>
    </source>
</evidence>
<accession>A0A4P9K3Q4</accession>
<dbReference type="AlphaFoldDB" id="A0A4P9K3Q4"/>
<reference evidence="2 3" key="1">
    <citation type="submission" date="2019-05" db="EMBL/GenBank/DDBJ databases">
        <title>Thiomicrorhabdus sediminis sp. nov, a novel sulfur-oxidizing bacterium isolated from coastal sediment.</title>
        <authorList>
            <person name="Liu X."/>
        </authorList>
    </citation>
    <scope>NUCLEOTIDE SEQUENCE [LARGE SCALE GENOMIC DNA]</scope>
    <source>
        <strain evidence="2 3">G1</strain>
    </source>
</reference>
<dbReference type="PROSITE" id="PS50846">
    <property type="entry name" value="HMA_2"/>
    <property type="match status" value="1"/>
</dbReference>
<keyword evidence="3" id="KW-1185">Reference proteome</keyword>
<dbReference type="EMBL" id="CP040602">
    <property type="protein sequence ID" value="QCU89495.1"/>
    <property type="molecule type" value="Genomic_DNA"/>
</dbReference>
<dbReference type="SUPFAM" id="SSF55008">
    <property type="entry name" value="HMA, heavy metal-associated domain"/>
    <property type="match status" value="1"/>
</dbReference>
<dbReference type="KEGG" id="thig:FE785_02005"/>
<dbReference type="Proteomes" id="UP000304864">
    <property type="component" value="Chromosome"/>
</dbReference>